<reference evidence="2 3" key="1">
    <citation type="submission" date="2016-04" db="EMBL/GenBank/DDBJ databases">
        <title>Genome analyses suggest a sexual origin of heterokaryosis in a supposedly ancient asexual fungus.</title>
        <authorList>
            <person name="Ropars J."/>
            <person name="Sedzielewska K."/>
            <person name="Noel J."/>
            <person name="Charron P."/>
            <person name="Farinelli L."/>
            <person name="Marton T."/>
            <person name="Kruger M."/>
            <person name="Pelin A."/>
            <person name="Brachmann A."/>
            <person name="Corradi N."/>
        </authorList>
    </citation>
    <scope>NUCLEOTIDE SEQUENCE [LARGE SCALE GENOMIC DNA]</scope>
    <source>
        <strain evidence="2 3">C2</strain>
    </source>
</reference>
<evidence type="ECO:0000256" key="1">
    <source>
        <dbReference type="SAM" id="MobiDB-lite"/>
    </source>
</evidence>
<proteinExistence type="predicted"/>
<organism evidence="2 3">
    <name type="scientific">Rhizophagus irregularis</name>
    <dbReference type="NCBI Taxonomy" id="588596"/>
    <lineage>
        <taxon>Eukaryota</taxon>
        <taxon>Fungi</taxon>
        <taxon>Fungi incertae sedis</taxon>
        <taxon>Mucoromycota</taxon>
        <taxon>Glomeromycotina</taxon>
        <taxon>Glomeromycetes</taxon>
        <taxon>Glomerales</taxon>
        <taxon>Glomeraceae</taxon>
        <taxon>Rhizophagus</taxon>
    </lineage>
</organism>
<name>A0A2N1MER9_9GLOM</name>
<reference evidence="2 3" key="2">
    <citation type="submission" date="2017-10" db="EMBL/GenBank/DDBJ databases">
        <title>Extensive intraspecific genome diversity in a model arbuscular mycorrhizal fungus.</title>
        <authorList>
            <person name="Chen E.C.H."/>
            <person name="Morin E."/>
            <person name="Baudet D."/>
            <person name="Noel J."/>
            <person name="Ndikumana S."/>
            <person name="Charron P."/>
            <person name="St-Onge C."/>
            <person name="Giorgi J."/>
            <person name="Grigoriev I.V."/>
            <person name="Roux C."/>
            <person name="Martin F.M."/>
            <person name="Corradi N."/>
        </authorList>
    </citation>
    <scope>NUCLEOTIDE SEQUENCE [LARGE SCALE GENOMIC DNA]</scope>
    <source>
        <strain evidence="2 3">C2</strain>
    </source>
</reference>
<protein>
    <submittedName>
        <fullName evidence="2">Uncharacterized protein</fullName>
    </submittedName>
</protein>
<evidence type="ECO:0000313" key="3">
    <source>
        <dbReference type="Proteomes" id="UP000233469"/>
    </source>
</evidence>
<feature type="compositionally biased region" description="Basic and acidic residues" evidence="1">
    <location>
        <begin position="76"/>
        <end position="96"/>
    </location>
</feature>
<accession>A0A2N1MER9</accession>
<feature type="region of interest" description="Disordered" evidence="1">
    <location>
        <begin position="70"/>
        <end position="96"/>
    </location>
</feature>
<comment type="caution">
    <text evidence="2">The sequence shown here is derived from an EMBL/GenBank/DDBJ whole genome shotgun (WGS) entry which is preliminary data.</text>
</comment>
<dbReference type="Proteomes" id="UP000233469">
    <property type="component" value="Unassembled WGS sequence"/>
</dbReference>
<sequence length="96" mass="10846">MALLKESINKVLSDDLNVNEVATQRPEFEEPILDVASTKSNIMTTEGLVRELTRGLINENGSEYVRLRKKKGVKGSSDEGERDLDNIENIEKQKKE</sequence>
<evidence type="ECO:0000313" key="2">
    <source>
        <dbReference type="EMBL" id="PKK60137.1"/>
    </source>
</evidence>
<dbReference type="EMBL" id="LLXL01002708">
    <property type="protein sequence ID" value="PKK60137.1"/>
    <property type="molecule type" value="Genomic_DNA"/>
</dbReference>
<dbReference type="AlphaFoldDB" id="A0A2N1MER9"/>
<gene>
    <name evidence="2" type="ORF">RhiirC2_793773</name>
</gene>